<feature type="compositionally biased region" description="Basic and acidic residues" evidence="1">
    <location>
        <begin position="220"/>
        <end position="235"/>
    </location>
</feature>
<feature type="compositionally biased region" description="Pro residues" evidence="1">
    <location>
        <begin position="315"/>
        <end position="339"/>
    </location>
</feature>
<feature type="compositionally biased region" description="Basic and acidic residues" evidence="1">
    <location>
        <begin position="674"/>
        <end position="697"/>
    </location>
</feature>
<feature type="compositionally biased region" description="Basic residues" evidence="1">
    <location>
        <begin position="574"/>
        <end position="596"/>
    </location>
</feature>
<comment type="caution">
    <text evidence="2">The sequence shown here is derived from an EMBL/GenBank/DDBJ whole genome shotgun (WGS) entry which is preliminary data.</text>
</comment>
<dbReference type="Proteomes" id="UP001273166">
    <property type="component" value="Unassembled WGS sequence"/>
</dbReference>
<name>A0AAJ0LYI7_9PEZI</name>
<feature type="compositionally biased region" description="Basic and acidic residues" evidence="1">
    <location>
        <begin position="490"/>
        <end position="502"/>
    </location>
</feature>
<dbReference type="AlphaFoldDB" id="A0AAJ0LYI7"/>
<feature type="compositionally biased region" description="Acidic residues" evidence="1">
    <location>
        <begin position="698"/>
        <end position="709"/>
    </location>
</feature>
<evidence type="ECO:0000313" key="2">
    <source>
        <dbReference type="EMBL" id="KAK3302375.1"/>
    </source>
</evidence>
<accession>A0AAJ0LYI7</accession>
<feature type="region of interest" description="Disordered" evidence="1">
    <location>
        <begin position="557"/>
        <end position="603"/>
    </location>
</feature>
<feature type="region of interest" description="Disordered" evidence="1">
    <location>
        <begin position="220"/>
        <end position="260"/>
    </location>
</feature>
<dbReference type="GeneID" id="87886044"/>
<reference evidence="2" key="1">
    <citation type="journal article" date="2023" name="Mol. Phylogenet. Evol.">
        <title>Genome-scale phylogeny and comparative genomics of the fungal order Sordariales.</title>
        <authorList>
            <person name="Hensen N."/>
            <person name="Bonometti L."/>
            <person name="Westerberg I."/>
            <person name="Brannstrom I.O."/>
            <person name="Guillou S."/>
            <person name="Cros-Aarteil S."/>
            <person name="Calhoun S."/>
            <person name="Haridas S."/>
            <person name="Kuo A."/>
            <person name="Mondo S."/>
            <person name="Pangilinan J."/>
            <person name="Riley R."/>
            <person name="LaButti K."/>
            <person name="Andreopoulos B."/>
            <person name="Lipzen A."/>
            <person name="Chen C."/>
            <person name="Yan M."/>
            <person name="Daum C."/>
            <person name="Ng V."/>
            <person name="Clum A."/>
            <person name="Steindorff A."/>
            <person name="Ohm R.A."/>
            <person name="Martin F."/>
            <person name="Silar P."/>
            <person name="Natvig D.O."/>
            <person name="Lalanne C."/>
            <person name="Gautier V."/>
            <person name="Ament-Velasquez S.L."/>
            <person name="Kruys A."/>
            <person name="Hutchinson M.I."/>
            <person name="Powell A.J."/>
            <person name="Barry K."/>
            <person name="Miller A.N."/>
            <person name="Grigoriev I.V."/>
            <person name="Debuchy R."/>
            <person name="Gladieux P."/>
            <person name="Hiltunen Thoren M."/>
            <person name="Johannesson H."/>
        </authorList>
    </citation>
    <scope>NUCLEOTIDE SEQUENCE</scope>
    <source>
        <strain evidence="2">CBS 333.67</strain>
    </source>
</reference>
<dbReference type="RefSeq" id="XP_062718155.1">
    <property type="nucleotide sequence ID" value="XM_062867215.1"/>
</dbReference>
<feature type="region of interest" description="Disordered" evidence="1">
    <location>
        <begin position="657"/>
        <end position="709"/>
    </location>
</feature>
<keyword evidence="3" id="KW-1185">Reference proteome</keyword>
<evidence type="ECO:0000313" key="3">
    <source>
        <dbReference type="Proteomes" id="UP001273166"/>
    </source>
</evidence>
<organism evidence="2 3">
    <name type="scientific">Chaetomium strumarium</name>
    <dbReference type="NCBI Taxonomy" id="1170767"/>
    <lineage>
        <taxon>Eukaryota</taxon>
        <taxon>Fungi</taxon>
        <taxon>Dikarya</taxon>
        <taxon>Ascomycota</taxon>
        <taxon>Pezizomycotina</taxon>
        <taxon>Sordariomycetes</taxon>
        <taxon>Sordariomycetidae</taxon>
        <taxon>Sordariales</taxon>
        <taxon>Chaetomiaceae</taxon>
        <taxon>Chaetomium</taxon>
    </lineage>
</organism>
<protein>
    <submittedName>
        <fullName evidence="2">Uncharacterized protein</fullName>
    </submittedName>
</protein>
<reference evidence="2" key="2">
    <citation type="submission" date="2023-06" db="EMBL/GenBank/DDBJ databases">
        <authorList>
            <consortium name="Lawrence Berkeley National Laboratory"/>
            <person name="Mondo S.J."/>
            <person name="Hensen N."/>
            <person name="Bonometti L."/>
            <person name="Westerberg I."/>
            <person name="Brannstrom I.O."/>
            <person name="Guillou S."/>
            <person name="Cros-Aarteil S."/>
            <person name="Calhoun S."/>
            <person name="Haridas S."/>
            <person name="Kuo A."/>
            <person name="Pangilinan J."/>
            <person name="Riley R."/>
            <person name="Labutti K."/>
            <person name="Andreopoulos B."/>
            <person name="Lipzen A."/>
            <person name="Chen C."/>
            <person name="Yanf M."/>
            <person name="Daum C."/>
            <person name="Ng V."/>
            <person name="Clum A."/>
            <person name="Steindorff A."/>
            <person name="Ohm R."/>
            <person name="Martin F."/>
            <person name="Silar P."/>
            <person name="Natvig D."/>
            <person name="Lalanne C."/>
            <person name="Gautier V."/>
            <person name="Ament-Velasquez S.L."/>
            <person name="Kruys A."/>
            <person name="Hutchinson M.I."/>
            <person name="Powell A.J."/>
            <person name="Barry K."/>
            <person name="Miller A.N."/>
            <person name="Grigoriev I.V."/>
            <person name="Debuchy R."/>
            <person name="Gladieux P."/>
            <person name="Thoren M.H."/>
            <person name="Johannesson H."/>
        </authorList>
    </citation>
    <scope>NUCLEOTIDE SEQUENCE</scope>
    <source>
        <strain evidence="2">CBS 333.67</strain>
    </source>
</reference>
<feature type="compositionally biased region" description="Low complexity" evidence="1">
    <location>
        <begin position="305"/>
        <end position="314"/>
    </location>
</feature>
<gene>
    <name evidence="2" type="ORF">B0T15DRAFT_496844</name>
</gene>
<sequence>MPEAHQGHIAMQGRPNIPAATRYPLQFISPGPGGHQATNIMNTQSAGGQQHHVQQPAGQYIRAGPAVVAPQQQQQQQQQQYPAQTAPYVARPNTSVKICDISKEQPLTAEKARERLSQYFVFRFTRADEDSGYASDGSRRKPSWKRAWRIEDRGISKREAARMVRELNRTKIPVMQKKGDLSEEERRQIEMALEDLQKQYDNEYFQTTLAQLDDRIEVKPKEQGKVREREREKNRRKEKHRRVVSKQVKQPASKSKDIKQAVTERVSLTAYFKRAPRPDVDAIAMLRHHEAQREARIRQYAQAMARPQEAQYPAPAAPPPPPQPSRQSTPHPPPRPLPPQQNMHGERPGNARGPGPSGHHAQAGHSQNRGPPVTIIQRKPQEHGNTTGRPQPFQPRPSPHVHQRTRAPPSSTDESVYSDGFSDDEDEDTVCTSPSTTSSYISQGSYEHLRTAHTPKPMFREGPAHYGIPPNFPGDGRRQPQGTVHIQPHRSNERRPSLHDQRPPAFSPNHKPVVHQAALAPIPRPGLFPSRPATMTPAQIPIAPSPPPVQVHPAAVTGGVRGPAPITQAAPAPGHHHHHQHIPPPPAHHHQVHHHISPQAPGSQIPVATAVTHTTAAATATVPGGSLDPKQLYDNAYAAGRADSREEAIRMAERIAAAATGSAAQPEPRGSLTKKQEQEQEHKFGEVEGKGKGKGEDENSEPESEQEQE</sequence>
<feature type="region of interest" description="Disordered" evidence="1">
    <location>
        <begin position="304"/>
        <end position="505"/>
    </location>
</feature>
<proteinExistence type="predicted"/>
<evidence type="ECO:0000256" key="1">
    <source>
        <dbReference type="SAM" id="MobiDB-lite"/>
    </source>
</evidence>
<dbReference type="EMBL" id="JAUDZG010000007">
    <property type="protein sequence ID" value="KAK3302375.1"/>
    <property type="molecule type" value="Genomic_DNA"/>
</dbReference>
<feature type="compositionally biased region" description="Polar residues" evidence="1">
    <location>
        <begin position="430"/>
        <end position="445"/>
    </location>
</feature>